<dbReference type="InterPro" id="IPR025110">
    <property type="entry name" value="AMP-bd_C"/>
</dbReference>
<dbReference type="Gene3D" id="3.40.50.12780">
    <property type="entry name" value="N-terminal domain of ligase-like"/>
    <property type="match status" value="1"/>
</dbReference>
<evidence type="ECO:0000256" key="2">
    <source>
        <dbReference type="ARBA" id="ARBA00022598"/>
    </source>
</evidence>
<comment type="caution">
    <text evidence="5">The sequence shown here is derived from an EMBL/GenBank/DDBJ whole genome shotgun (WGS) entry which is preliminary data.</text>
</comment>
<dbReference type="PANTHER" id="PTHR43201">
    <property type="entry name" value="ACYL-COA SYNTHETASE"/>
    <property type="match status" value="1"/>
</dbReference>
<evidence type="ECO:0000259" key="4">
    <source>
        <dbReference type="Pfam" id="PF13193"/>
    </source>
</evidence>
<evidence type="ECO:0000313" key="5">
    <source>
        <dbReference type="EMBL" id="MBP2479362.1"/>
    </source>
</evidence>
<dbReference type="InterPro" id="IPR045851">
    <property type="entry name" value="AMP-bd_C_sf"/>
</dbReference>
<dbReference type="PROSITE" id="PS00455">
    <property type="entry name" value="AMP_BINDING"/>
    <property type="match status" value="1"/>
</dbReference>
<keyword evidence="6" id="KW-1185">Reference proteome</keyword>
<feature type="domain" description="AMP-dependent synthetase/ligase" evidence="3">
    <location>
        <begin position="44"/>
        <end position="398"/>
    </location>
</feature>
<dbReference type="InterPro" id="IPR020845">
    <property type="entry name" value="AMP-binding_CS"/>
</dbReference>
<dbReference type="GO" id="GO:0016874">
    <property type="term" value="F:ligase activity"/>
    <property type="evidence" value="ECO:0007669"/>
    <property type="project" value="UniProtKB-KW"/>
</dbReference>
<evidence type="ECO:0000256" key="1">
    <source>
        <dbReference type="ARBA" id="ARBA00006432"/>
    </source>
</evidence>
<reference evidence="5 6" key="1">
    <citation type="submission" date="2021-03" db="EMBL/GenBank/DDBJ databases">
        <title>Sequencing the genomes of 1000 actinobacteria strains.</title>
        <authorList>
            <person name="Klenk H.-P."/>
        </authorList>
    </citation>
    <scope>NUCLEOTIDE SEQUENCE [LARGE SCALE GENOMIC DNA]</scope>
    <source>
        <strain evidence="5 6">DSM 44580</strain>
    </source>
</reference>
<evidence type="ECO:0000259" key="3">
    <source>
        <dbReference type="Pfam" id="PF00501"/>
    </source>
</evidence>
<comment type="similarity">
    <text evidence="1">Belongs to the ATP-dependent AMP-binding enzyme family.</text>
</comment>
<name>A0ABS5ARZ7_9PSEU</name>
<dbReference type="Pfam" id="PF13193">
    <property type="entry name" value="AMP-binding_C"/>
    <property type="match status" value="1"/>
</dbReference>
<dbReference type="EMBL" id="JAGIOO010000001">
    <property type="protein sequence ID" value="MBP2479362.1"/>
    <property type="molecule type" value="Genomic_DNA"/>
</dbReference>
<proteinExistence type="inferred from homology"/>
<evidence type="ECO:0000313" key="6">
    <source>
        <dbReference type="Proteomes" id="UP001519363"/>
    </source>
</evidence>
<dbReference type="InterPro" id="IPR042099">
    <property type="entry name" value="ANL_N_sf"/>
</dbReference>
<dbReference type="InterPro" id="IPR000873">
    <property type="entry name" value="AMP-dep_synth/lig_dom"/>
</dbReference>
<dbReference type="Pfam" id="PF00501">
    <property type="entry name" value="AMP-binding"/>
    <property type="match status" value="1"/>
</dbReference>
<dbReference type="RefSeq" id="WP_086782382.1">
    <property type="nucleotide sequence ID" value="NZ_JAGIOO010000001.1"/>
</dbReference>
<keyword evidence="2 5" id="KW-0436">Ligase</keyword>
<feature type="domain" description="AMP-binding enzyme C-terminal" evidence="4">
    <location>
        <begin position="449"/>
        <end position="525"/>
    </location>
</feature>
<dbReference type="Gene3D" id="3.30.300.30">
    <property type="match status" value="1"/>
</dbReference>
<organism evidence="5 6">
    <name type="scientific">Crossiella equi</name>
    <dbReference type="NCBI Taxonomy" id="130796"/>
    <lineage>
        <taxon>Bacteria</taxon>
        <taxon>Bacillati</taxon>
        <taxon>Actinomycetota</taxon>
        <taxon>Actinomycetes</taxon>
        <taxon>Pseudonocardiales</taxon>
        <taxon>Pseudonocardiaceae</taxon>
        <taxon>Crossiella</taxon>
    </lineage>
</organism>
<gene>
    <name evidence="5" type="ORF">JOF53_008234</name>
</gene>
<dbReference type="SUPFAM" id="SSF56801">
    <property type="entry name" value="Acetyl-CoA synthetase-like"/>
    <property type="match status" value="1"/>
</dbReference>
<sequence>MTLTESYWPADADAEVLDFTTGDLLRHGARHVPHRLALVEVAPPGAPSLTGAERTDRTWTYAQLHETALRCANWLLRHFRPGDRITVWAPNVPEWLVLQYGAALAGLVLVTANPALRPAELRYVLTQSGSAGLFHVDTFRGTAMAGTAAEMESTVDGLRVVSLTGWLKEVEELAASEADLPPVSPDDPVQIQYTSGTTGFPKGALLHHRGMVTNASFVARRAGFPEGGVWATGLPMFHTGGSGMSVLGCASAFGTFVLCQYFDPTLVLDALERYRADLFAGVPTMMLGVLEHPEFASRNLGSVKIVASGGASVPPALVRRAEEAFGARFFTVYGQTEVGAIATATKPEDSDEDKANTVGQPLWQIEVSIVDPTTGARVPVGEQGEIWLRGYQRMLAYYDLPEETAATIRPDGWLRTGDIGTMDSRGYVRITGRSKDMIIRGGENIYPREIEDLLVRHPAIADAVVVGLPDEQWGEVVAAVLRPAPGLPLPPVAELHQYCRDHLAPHKTPRSWHSTDAFPLTASGKIQKFRVVELLDSYTELA</sequence>
<dbReference type="Proteomes" id="UP001519363">
    <property type="component" value="Unassembled WGS sequence"/>
</dbReference>
<dbReference type="PANTHER" id="PTHR43201:SF5">
    <property type="entry name" value="MEDIUM-CHAIN ACYL-COA LIGASE ACSF2, MITOCHONDRIAL"/>
    <property type="match status" value="1"/>
</dbReference>
<accession>A0ABS5ARZ7</accession>
<protein>
    <submittedName>
        <fullName evidence="5">Acyl-CoA synthetase (AMP-forming)/AMP-acid ligase II</fullName>
    </submittedName>
</protein>